<proteinExistence type="predicted"/>
<keyword evidence="1" id="KW-0805">Transcription regulation</keyword>
<dbReference type="Gene3D" id="3.40.50.880">
    <property type="match status" value="1"/>
</dbReference>
<dbReference type="InterPro" id="IPR002818">
    <property type="entry name" value="DJ-1/PfpI"/>
</dbReference>
<gene>
    <name evidence="6" type="ordered locus">RHA1_ro10429</name>
</gene>
<dbReference type="OrthoDB" id="4350011at2"/>
<evidence type="ECO:0000256" key="1">
    <source>
        <dbReference type="ARBA" id="ARBA00023015"/>
    </source>
</evidence>
<dbReference type="Proteomes" id="UP000008710">
    <property type="component" value="Plasmid pRHL2"/>
</dbReference>
<organism evidence="6 7">
    <name type="scientific">Rhodococcus jostii (strain RHA1)</name>
    <dbReference type="NCBI Taxonomy" id="101510"/>
    <lineage>
        <taxon>Bacteria</taxon>
        <taxon>Bacillati</taxon>
        <taxon>Actinomycetota</taxon>
        <taxon>Actinomycetes</taxon>
        <taxon>Mycobacteriales</taxon>
        <taxon>Nocardiaceae</taxon>
        <taxon>Rhodococcus</taxon>
    </lineage>
</organism>
<evidence type="ECO:0000256" key="3">
    <source>
        <dbReference type="ARBA" id="ARBA00023163"/>
    </source>
</evidence>
<dbReference type="GO" id="GO:0043565">
    <property type="term" value="F:sequence-specific DNA binding"/>
    <property type="evidence" value="ECO:0007669"/>
    <property type="project" value="InterPro"/>
</dbReference>
<evidence type="ECO:0000256" key="2">
    <source>
        <dbReference type="ARBA" id="ARBA00023125"/>
    </source>
</evidence>
<dbReference type="Gene3D" id="1.10.10.60">
    <property type="entry name" value="Homeodomain-like"/>
    <property type="match status" value="1"/>
</dbReference>
<dbReference type="EMBL" id="CP000433">
    <property type="protein sequence ID" value="ABH00618.1"/>
    <property type="molecule type" value="Genomic_DNA"/>
</dbReference>
<dbReference type="GO" id="GO:0003700">
    <property type="term" value="F:DNA-binding transcription factor activity"/>
    <property type="evidence" value="ECO:0007669"/>
    <property type="project" value="InterPro"/>
</dbReference>
<dbReference type="SUPFAM" id="SSF52317">
    <property type="entry name" value="Class I glutamine amidotransferase-like"/>
    <property type="match status" value="1"/>
</dbReference>
<evidence type="ECO:0000313" key="7">
    <source>
        <dbReference type="Proteomes" id="UP000008710"/>
    </source>
</evidence>
<dbReference type="PANTHER" id="PTHR43130:SF3">
    <property type="entry name" value="HTH-TYPE TRANSCRIPTIONAL REGULATOR RV1931C"/>
    <property type="match status" value="1"/>
</dbReference>
<keyword evidence="3" id="KW-0804">Transcription</keyword>
<sequence length="364" mass="39619">MRIAIYAFDDITMFHLAAPLMVFGELDRLQLAPNWETLLWSDHAGSIRTAEGYSISDIRAPDTVNWADIVIIPSWPLSLAPISDALKTVVRQAHTRGAIVVGLCLGAFALIDAGLLDGRPAVTHWEAMPQLAERHPGTEVDSSVLYIDHGDVLTSAGTASAIDACLHLVRKHLGAAIATRVARSLVVAPHREGGQAQYIERPLTRPATDTAIAEVMEWALIRLHESLPVERLADQARMSRRSFVRHFQHATGTTPARWILERRLHEARALLETTDWSVDTIASTCGFGSSVTFRQNFTAAFATSPSAYRRQFTPNPVPDSSGGGVHSPVTWSRSKNEPMNAAISAEPTSTAVGPTLQRSSAVRS</sequence>
<feature type="compositionally biased region" description="Polar residues" evidence="4">
    <location>
        <begin position="346"/>
        <end position="364"/>
    </location>
</feature>
<keyword evidence="6" id="KW-0614">Plasmid</keyword>
<dbReference type="PROSITE" id="PS01124">
    <property type="entry name" value="HTH_ARAC_FAMILY_2"/>
    <property type="match status" value="1"/>
</dbReference>
<dbReference type="SUPFAM" id="SSF46689">
    <property type="entry name" value="Homeodomain-like"/>
    <property type="match status" value="2"/>
</dbReference>
<dbReference type="PANTHER" id="PTHR43130">
    <property type="entry name" value="ARAC-FAMILY TRANSCRIPTIONAL REGULATOR"/>
    <property type="match status" value="1"/>
</dbReference>
<dbReference type="SMART" id="SM00342">
    <property type="entry name" value="HTH_ARAC"/>
    <property type="match status" value="1"/>
</dbReference>
<dbReference type="InterPro" id="IPR009057">
    <property type="entry name" value="Homeodomain-like_sf"/>
</dbReference>
<dbReference type="PROSITE" id="PS00041">
    <property type="entry name" value="HTH_ARAC_FAMILY_1"/>
    <property type="match status" value="1"/>
</dbReference>
<name>Q0RVR8_RHOJR</name>
<evidence type="ECO:0000313" key="6">
    <source>
        <dbReference type="EMBL" id="ABH00618.1"/>
    </source>
</evidence>
<dbReference type="InterPro" id="IPR018060">
    <property type="entry name" value="HTH_AraC"/>
</dbReference>
<protein>
    <submittedName>
        <fullName evidence="6">Probable transcriptional regulator, AraC family</fullName>
    </submittedName>
</protein>
<dbReference type="KEGG" id="rha:RHA1_ro10429"/>
<dbReference type="InterPro" id="IPR029062">
    <property type="entry name" value="Class_I_gatase-like"/>
</dbReference>
<dbReference type="InterPro" id="IPR052158">
    <property type="entry name" value="INH-QAR"/>
</dbReference>
<accession>Q0RVR8</accession>
<dbReference type="Pfam" id="PF01965">
    <property type="entry name" value="DJ-1_PfpI"/>
    <property type="match status" value="1"/>
</dbReference>
<dbReference type="Pfam" id="PF12833">
    <property type="entry name" value="HTH_18"/>
    <property type="match status" value="1"/>
</dbReference>
<dbReference type="CDD" id="cd03137">
    <property type="entry name" value="GATase1_AraC_1"/>
    <property type="match status" value="1"/>
</dbReference>
<evidence type="ECO:0000259" key="5">
    <source>
        <dbReference type="PROSITE" id="PS01124"/>
    </source>
</evidence>
<reference evidence="7" key="1">
    <citation type="journal article" date="2006" name="Proc. Natl. Acad. Sci. U.S.A.">
        <title>The complete genome of Rhodococcus sp. RHA1 provides insights into a catabolic powerhouse.</title>
        <authorList>
            <person name="McLeod M.P."/>
            <person name="Warren R.L."/>
            <person name="Hsiao W.W.L."/>
            <person name="Araki N."/>
            <person name="Myhre M."/>
            <person name="Fernandes C."/>
            <person name="Miyazawa D."/>
            <person name="Wong W."/>
            <person name="Lillquist A.L."/>
            <person name="Wang D."/>
            <person name="Dosanjh M."/>
            <person name="Hara H."/>
            <person name="Petrescu A."/>
            <person name="Morin R.D."/>
            <person name="Yang G."/>
            <person name="Stott J.M."/>
            <person name="Schein J.E."/>
            <person name="Shin H."/>
            <person name="Smailus D."/>
            <person name="Siddiqui A.S."/>
            <person name="Marra M.A."/>
            <person name="Jones S.J.M."/>
            <person name="Holt R."/>
            <person name="Brinkman F.S.L."/>
            <person name="Miyauchi K."/>
            <person name="Fukuda M."/>
            <person name="Davies J.E."/>
            <person name="Mohn W.W."/>
            <person name="Eltis L.D."/>
        </authorList>
    </citation>
    <scope>NUCLEOTIDE SEQUENCE [LARGE SCALE GENOMIC DNA]</scope>
    <source>
        <strain evidence="7">RHA1</strain>
    </source>
</reference>
<geneLocation type="plasmid" evidence="6 7">
    <name>pRHL2</name>
</geneLocation>
<dbReference type="HOGENOM" id="CLU_000445_59_0_11"/>
<dbReference type="AlphaFoldDB" id="Q0RVR8"/>
<dbReference type="InterPro" id="IPR018062">
    <property type="entry name" value="HTH_AraC-typ_CS"/>
</dbReference>
<feature type="region of interest" description="Disordered" evidence="4">
    <location>
        <begin position="312"/>
        <end position="364"/>
    </location>
</feature>
<evidence type="ECO:0000256" key="4">
    <source>
        <dbReference type="SAM" id="MobiDB-lite"/>
    </source>
</evidence>
<keyword evidence="2" id="KW-0238">DNA-binding</keyword>
<dbReference type="RefSeq" id="WP_011600248.1">
    <property type="nucleotide sequence ID" value="NC_008270.1"/>
</dbReference>
<feature type="domain" description="HTH araC/xylS-type" evidence="5">
    <location>
        <begin position="213"/>
        <end position="311"/>
    </location>
</feature>